<evidence type="ECO:0000313" key="1">
    <source>
        <dbReference type="EMBL" id="ACU89344.1"/>
    </source>
</evidence>
<name>C7LRW1_DESBD</name>
<gene>
    <name evidence="1" type="ordered locus">Dbac_1241</name>
</gene>
<dbReference type="KEGG" id="dba:Dbac_1241"/>
<sequence>MGTAPSHYHHKQQQDIIRYSHLGLLTVQTVDKYADGQTHMRVCADSLTCYGDFFQIFD</sequence>
<proteinExistence type="predicted"/>
<dbReference type="Proteomes" id="UP000002216">
    <property type="component" value="Chromosome"/>
</dbReference>
<dbReference type="HOGENOM" id="CLU_2971961_0_0_7"/>
<reference evidence="1 2" key="1">
    <citation type="journal article" date="2009" name="Stand. Genomic Sci.">
        <title>Complete genome sequence of Desulfomicrobium baculatum type strain (X).</title>
        <authorList>
            <person name="Copeland A."/>
            <person name="Spring S."/>
            <person name="Goker M."/>
            <person name="Schneider S."/>
            <person name="Lapidus A."/>
            <person name="Del Rio T.G."/>
            <person name="Tice H."/>
            <person name="Cheng J.F."/>
            <person name="Chen F."/>
            <person name="Nolan M."/>
            <person name="Bruce D."/>
            <person name="Goodwin L."/>
            <person name="Pitluck S."/>
            <person name="Ivanova N."/>
            <person name="Mavrommatis K."/>
            <person name="Ovchinnikova G."/>
            <person name="Pati A."/>
            <person name="Chen A."/>
            <person name="Palaniappan K."/>
            <person name="Land M."/>
            <person name="Hauser L."/>
            <person name="Chang Y.J."/>
            <person name="Jeffries C.C."/>
            <person name="Meincke L."/>
            <person name="Sims D."/>
            <person name="Brettin T."/>
            <person name="Detter J.C."/>
            <person name="Han C."/>
            <person name="Chain P."/>
            <person name="Bristow J."/>
            <person name="Eisen J.A."/>
            <person name="Markowitz V."/>
            <person name="Hugenholtz P."/>
            <person name="Kyrpides N.C."/>
            <person name="Klenk H.P."/>
            <person name="Lucas S."/>
        </authorList>
    </citation>
    <scope>NUCLEOTIDE SEQUENCE [LARGE SCALE GENOMIC DNA]</scope>
    <source>
        <strain evidence="2">DSM 4028 / VKM B-1378 / X</strain>
    </source>
</reference>
<evidence type="ECO:0000313" key="2">
    <source>
        <dbReference type="Proteomes" id="UP000002216"/>
    </source>
</evidence>
<keyword evidence="2" id="KW-1185">Reference proteome</keyword>
<protein>
    <submittedName>
        <fullName evidence="1">Uncharacterized protein</fullName>
    </submittedName>
</protein>
<organism evidence="1 2">
    <name type="scientific">Desulfomicrobium baculatum (strain DSM 4028 / VKM B-1378 / X)</name>
    <name type="common">Desulfovibrio baculatus</name>
    <dbReference type="NCBI Taxonomy" id="525897"/>
    <lineage>
        <taxon>Bacteria</taxon>
        <taxon>Pseudomonadati</taxon>
        <taxon>Thermodesulfobacteriota</taxon>
        <taxon>Desulfovibrionia</taxon>
        <taxon>Desulfovibrionales</taxon>
        <taxon>Desulfomicrobiaceae</taxon>
        <taxon>Desulfomicrobium</taxon>
    </lineage>
</organism>
<dbReference type="EMBL" id="CP001629">
    <property type="protein sequence ID" value="ACU89344.1"/>
    <property type="molecule type" value="Genomic_DNA"/>
</dbReference>
<accession>C7LRW1</accession>
<dbReference type="AlphaFoldDB" id="C7LRW1"/>